<dbReference type="Proteomes" id="UP001280415">
    <property type="component" value="Unassembled WGS sequence"/>
</dbReference>
<dbReference type="RefSeq" id="WP_317052073.1">
    <property type="nucleotide sequence ID" value="NZ_CP140878.1"/>
</dbReference>
<evidence type="ECO:0000313" key="1">
    <source>
        <dbReference type="EMBL" id="MDV2911058.1"/>
    </source>
</evidence>
<name>A0AAW8YML3_PEDAC</name>
<dbReference type="EMBL" id="JAWJAX010000003">
    <property type="protein sequence ID" value="MDV2911058.1"/>
    <property type="molecule type" value="Genomic_DNA"/>
</dbReference>
<dbReference type="Pfam" id="PF05595">
    <property type="entry name" value="DUF771"/>
    <property type="match status" value="1"/>
</dbReference>
<gene>
    <name evidence="1" type="ORF">R0H03_04150</name>
</gene>
<protein>
    <submittedName>
        <fullName evidence="1">DUF771 domain-containing protein</fullName>
    </submittedName>
</protein>
<reference evidence="1" key="1">
    <citation type="journal article" date="2023" name="PeerJ">
        <title>Selection and evaluation of lactic acid bacteria from chicken feces in Thailand as potential probiotics.</title>
        <authorList>
            <person name="Khurajog B."/>
            <person name="Disastra Y."/>
            <person name="Lawwyne L.D."/>
            <person name="Sirichokchatchawan W."/>
            <person name="Niyomtham W."/>
            <person name="Yindee J."/>
            <person name="Hampson D.J."/>
            <person name="Prapasarakul N."/>
        </authorList>
    </citation>
    <scope>NUCLEOTIDE SEQUENCE</scope>
    <source>
        <strain evidence="1">BF14</strain>
    </source>
</reference>
<organism evidence="1 2">
    <name type="scientific">Pediococcus acidilactici</name>
    <dbReference type="NCBI Taxonomy" id="1254"/>
    <lineage>
        <taxon>Bacteria</taxon>
        <taxon>Bacillati</taxon>
        <taxon>Bacillota</taxon>
        <taxon>Bacilli</taxon>
        <taxon>Lactobacillales</taxon>
        <taxon>Lactobacillaceae</taxon>
        <taxon>Pediococcus</taxon>
        <taxon>Pediococcus acidilactici group</taxon>
    </lineage>
</organism>
<proteinExistence type="predicted"/>
<comment type="caution">
    <text evidence="1">The sequence shown here is derived from an EMBL/GenBank/DDBJ whole genome shotgun (WGS) entry which is preliminary data.</text>
</comment>
<accession>A0AAW8YML3</accession>
<reference evidence="1" key="2">
    <citation type="submission" date="2023-10" db="EMBL/GenBank/DDBJ databases">
        <authorList>
            <person name="Khurajog B."/>
        </authorList>
    </citation>
    <scope>NUCLEOTIDE SEQUENCE</scope>
    <source>
        <strain evidence="1">BF14</strain>
    </source>
</reference>
<evidence type="ECO:0000313" key="2">
    <source>
        <dbReference type="Proteomes" id="UP001280415"/>
    </source>
</evidence>
<sequence>MAQVVEATIKFEIPEDKVLVDRIEWEKIQEKASKHEIWQIEDLKRYMLNRKIPWINHHILANPRLTRQLDELRERGALGGGGKGVSWWMFADEIKKFINDNKEVIMRED</sequence>
<dbReference type="AlphaFoldDB" id="A0AAW8YML3"/>
<dbReference type="InterPro" id="IPR008489">
    <property type="entry name" value="DUF771"/>
</dbReference>